<evidence type="ECO:0000313" key="4">
    <source>
        <dbReference type="EMBL" id="PHT68763.1"/>
    </source>
</evidence>
<dbReference type="OMA" id="FHALVHC"/>
<accession>A0A2G2YG78</accession>
<protein>
    <recommendedName>
        <fullName evidence="6">Pentatricopeptide repeat-containing protein At1g07740, mitochondrial-like</fullName>
    </recommendedName>
</protein>
<dbReference type="PROSITE" id="PS51375">
    <property type="entry name" value="PPR"/>
    <property type="match status" value="2"/>
</dbReference>
<comment type="similarity">
    <text evidence="1">Belongs to the PPR family. P subfamily.</text>
</comment>
<dbReference type="GO" id="GO:0003729">
    <property type="term" value="F:mRNA binding"/>
    <property type="evidence" value="ECO:0000318"/>
    <property type="project" value="GO_Central"/>
</dbReference>
<proteinExistence type="inferred from homology"/>
<dbReference type="Proteomes" id="UP000222542">
    <property type="component" value="Unassembled WGS sequence"/>
</dbReference>
<evidence type="ECO:0008006" key="6">
    <source>
        <dbReference type="Google" id="ProtNLM"/>
    </source>
</evidence>
<feature type="repeat" description="PPR" evidence="3">
    <location>
        <begin position="231"/>
        <end position="265"/>
    </location>
</feature>
<dbReference type="PANTHER" id="PTHR47447">
    <property type="entry name" value="OS03G0856100 PROTEIN"/>
    <property type="match status" value="1"/>
</dbReference>
<dbReference type="AlphaFoldDB" id="A0A2G2YG78"/>
<sequence>MGIKHDYPTYSRRLYKLAKSRNFQAVETLLEYLKTHCVHCKETLFIGLIQHYGKAKLVDKAIELFHNMGSFNCSRSVHSFNAILNVLIDHGHCEAANEMLMSCSKMGIWLNSVSINIMIKLEKGDWEMARQVFDEMLDREIEPIVVTYNCQTGFLWKSGDVEGVKCCFKIWLERGRRQMRLLMFTCRDEKRRIKPDVVIYNMLINYFCKEGKTAEAYRMLIDMQIAGCYPNTATYRMMVDGFCKTGEFEEGLKVLNAMLMSRHFPRMETVRCLILGLLDKGKVDDAFFVLEEMKKRKKGFDFDSWEVVVKDSCTSDRSVSQLLDELVV</sequence>
<dbReference type="GO" id="GO:0006397">
    <property type="term" value="P:mRNA processing"/>
    <property type="evidence" value="ECO:0000318"/>
    <property type="project" value="GO_Central"/>
</dbReference>
<dbReference type="STRING" id="4072.A0A2G2YG78"/>
<dbReference type="Gene3D" id="1.25.40.10">
    <property type="entry name" value="Tetratricopeptide repeat domain"/>
    <property type="match status" value="3"/>
</dbReference>
<dbReference type="Pfam" id="PF13041">
    <property type="entry name" value="PPR_2"/>
    <property type="match status" value="1"/>
</dbReference>
<organism evidence="4 5">
    <name type="scientific">Capsicum annuum</name>
    <name type="common">Capsicum pepper</name>
    <dbReference type="NCBI Taxonomy" id="4072"/>
    <lineage>
        <taxon>Eukaryota</taxon>
        <taxon>Viridiplantae</taxon>
        <taxon>Streptophyta</taxon>
        <taxon>Embryophyta</taxon>
        <taxon>Tracheophyta</taxon>
        <taxon>Spermatophyta</taxon>
        <taxon>Magnoliopsida</taxon>
        <taxon>eudicotyledons</taxon>
        <taxon>Gunneridae</taxon>
        <taxon>Pentapetalae</taxon>
        <taxon>asterids</taxon>
        <taxon>lamiids</taxon>
        <taxon>Solanales</taxon>
        <taxon>Solanaceae</taxon>
        <taxon>Solanoideae</taxon>
        <taxon>Capsiceae</taxon>
        <taxon>Capsicum</taxon>
    </lineage>
</organism>
<dbReference type="NCBIfam" id="TIGR00756">
    <property type="entry name" value="PPR"/>
    <property type="match status" value="4"/>
</dbReference>
<gene>
    <name evidence="4" type="ORF">T459_28250</name>
</gene>
<keyword evidence="5" id="KW-1185">Reference proteome</keyword>
<evidence type="ECO:0000256" key="3">
    <source>
        <dbReference type="PROSITE-ProRule" id="PRU00708"/>
    </source>
</evidence>
<reference evidence="4 5" key="1">
    <citation type="journal article" date="2014" name="Nat. Genet.">
        <title>Genome sequence of the hot pepper provides insights into the evolution of pungency in Capsicum species.</title>
        <authorList>
            <person name="Kim S."/>
            <person name="Park M."/>
            <person name="Yeom S.I."/>
            <person name="Kim Y.M."/>
            <person name="Lee J.M."/>
            <person name="Lee H.A."/>
            <person name="Seo E."/>
            <person name="Choi J."/>
            <person name="Cheong K."/>
            <person name="Kim K.T."/>
            <person name="Jung K."/>
            <person name="Lee G.W."/>
            <person name="Oh S.K."/>
            <person name="Bae C."/>
            <person name="Kim S.B."/>
            <person name="Lee H.Y."/>
            <person name="Kim S.Y."/>
            <person name="Kim M.S."/>
            <person name="Kang B.C."/>
            <person name="Jo Y.D."/>
            <person name="Yang H.B."/>
            <person name="Jeong H.J."/>
            <person name="Kang W.H."/>
            <person name="Kwon J.K."/>
            <person name="Shin C."/>
            <person name="Lim J.Y."/>
            <person name="Park J.H."/>
            <person name="Huh J.H."/>
            <person name="Kim J.S."/>
            <person name="Kim B.D."/>
            <person name="Cohen O."/>
            <person name="Paran I."/>
            <person name="Suh M.C."/>
            <person name="Lee S.B."/>
            <person name="Kim Y.K."/>
            <person name="Shin Y."/>
            <person name="Noh S.J."/>
            <person name="Park J."/>
            <person name="Seo Y.S."/>
            <person name="Kwon S.Y."/>
            <person name="Kim H.A."/>
            <person name="Park J.M."/>
            <person name="Kim H.J."/>
            <person name="Choi S.B."/>
            <person name="Bosland P.W."/>
            <person name="Reeves G."/>
            <person name="Jo S.H."/>
            <person name="Lee B.W."/>
            <person name="Cho H.T."/>
            <person name="Choi H.S."/>
            <person name="Lee M.S."/>
            <person name="Yu Y."/>
            <person name="Do Choi Y."/>
            <person name="Park B.S."/>
            <person name="van Deynze A."/>
            <person name="Ashrafi H."/>
            <person name="Hill T."/>
            <person name="Kim W.T."/>
            <person name="Pai H.S."/>
            <person name="Ahn H.K."/>
            <person name="Yeam I."/>
            <person name="Giovannoni J.J."/>
            <person name="Rose J.K."/>
            <person name="Sorensen I."/>
            <person name="Lee S.J."/>
            <person name="Kim R.W."/>
            <person name="Choi I.Y."/>
            <person name="Choi B.S."/>
            <person name="Lim J.S."/>
            <person name="Lee Y.H."/>
            <person name="Choi D."/>
        </authorList>
    </citation>
    <scope>NUCLEOTIDE SEQUENCE [LARGE SCALE GENOMIC DNA]</scope>
    <source>
        <strain evidence="5">cv. CM334</strain>
    </source>
</reference>
<dbReference type="Pfam" id="PF01535">
    <property type="entry name" value="PPR"/>
    <property type="match status" value="2"/>
</dbReference>
<comment type="caution">
    <text evidence="4">The sequence shown here is derived from an EMBL/GenBank/DDBJ whole genome shotgun (WGS) entry which is preliminary data.</text>
</comment>
<dbReference type="InterPro" id="IPR002885">
    <property type="entry name" value="PPR_rpt"/>
</dbReference>
<dbReference type="PANTHER" id="PTHR47447:SF28">
    <property type="entry name" value="PENTACOTRIPEPTIDE-REPEAT REGION OF PRORP DOMAIN-CONTAINING PROTEIN"/>
    <property type="match status" value="1"/>
</dbReference>
<reference evidence="4 5" key="2">
    <citation type="journal article" date="2017" name="Genome Biol.">
        <title>New reference genome sequences of hot pepper reveal the massive evolution of plant disease-resistance genes by retroduplication.</title>
        <authorList>
            <person name="Kim S."/>
            <person name="Park J."/>
            <person name="Yeom S.I."/>
            <person name="Kim Y.M."/>
            <person name="Seo E."/>
            <person name="Kim K.T."/>
            <person name="Kim M.S."/>
            <person name="Lee J.M."/>
            <person name="Cheong K."/>
            <person name="Shin H.S."/>
            <person name="Kim S.B."/>
            <person name="Han K."/>
            <person name="Lee J."/>
            <person name="Park M."/>
            <person name="Lee H.A."/>
            <person name="Lee H.Y."/>
            <person name="Lee Y."/>
            <person name="Oh S."/>
            <person name="Lee J.H."/>
            <person name="Choi E."/>
            <person name="Choi E."/>
            <person name="Lee S.E."/>
            <person name="Jeon J."/>
            <person name="Kim H."/>
            <person name="Choi G."/>
            <person name="Song H."/>
            <person name="Lee J."/>
            <person name="Lee S.C."/>
            <person name="Kwon J.K."/>
            <person name="Lee H.Y."/>
            <person name="Koo N."/>
            <person name="Hong Y."/>
            <person name="Kim R.W."/>
            <person name="Kang W.H."/>
            <person name="Huh J.H."/>
            <person name="Kang B.C."/>
            <person name="Yang T.J."/>
            <person name="Lee Y.H."/>
            <person name="Bennetzen J.L."/>
            <person name="Choi D."/>
        </authorList>
    </citation>
    <scope>NUCLEOTIDE SEQUENCE [LARGE SCALE GENOMIC DNA]</scope>
    <source>
        <strain evidence="5">cv. CM334</strain>
    </source>
</reference>
<dbReference type="Gramene" id="PHT68763">
    <property type="protein sequence ID" value="PHT68763"/>
    <property type="gene ID" value="T459_28250"/>
</dbReference>
<feature type="repeat" description="PPR" evidence="3">
    <location>
        <begin position="196"/>
        <end position="230"/>
    </location>
</feature>
<dbReference type="InterPro" id="IPR011990">
    <property type="entry name" value="TPR-like_helical_dom_sf"/>
</dbReference>
<dbReference type="EMBL" id="AYRZ02000011">
    <property type="protein sequence ID" value="PHT68763.1"/>
    <property type="molecule type" value="Genomic_DNA"/>
</dbReference>
<dbReference type="GO" id="GO:0005737">
    <property type="term" value="C:cytoplasm"/>
    <property type="evidence" value="ECO:0000318"/>
    <property type="project" value="GO_Central"/>
</dbReference>
<evidence type="ECO:0000256" key="1">
    <source>
        <dbReference type="ARBA" id="ARBA00007626"/>
    </source>
</evidence>
<dbReference type="Pfam" id="PF13812">
    <property type="entry name" value="PPR_3"/>
    <property type="match status" value="1"/>
</dbReference>
<keyword evidence="2" id="KW-0677">Repeat</keyword>
<name>A0A2G2YG78_CAPAN</name>
<evidence type="ECO:0000256" key="2">
    <source>
        <dbReference type="ARBA" id="ARBA00022737"/>
    </source>
</evidence>
<evidence type="ECO:0000313" key="5">
    <source>
        <dbReference type="Proteomes" id="UP000222542"/>
    </source>
</evidence>